<evidence type="ECO:0000313" key="2">
    <source>
        <dbReference type="EMBL" id="MFC6825196.1"/>
    </source>
</evidence>
<dbReference type="RefSeq" id="WP_379695176.1">
    <property type="nucleotide sequence ID" value="NZ_JBHSXH010000011.1"/>
</dbReference>
<feature type="transmembrane region" description="Helical" evidence="1">
    <location>
        <begin position="48"/>
        <end position="69"/>
    </location>
</feature>
<sequence>MAETRLVDVLRDYTTQMKVVLVISAVSVVLLLLSLTEVEPGTSTYVLALVQLATFAVLLVVMSALLWTIHRG</sequence>
<organism evidence="2 3">
    <name type="scientific">Halopelagius fulvigenes</name>
    <dbReference type="NCBI Taxonomy" id="1198324"/>
    <lineage>
        <taxon>Archaea</taxon>
        <taxon>Methanobacteriati</taxon>
        <taxon>Methanobacteriota</taxon>
        <taxon>Stenosarchaea group</taxon>
        <taxon>Halobacteria</taxon>
        <taxon>Halobacteriales</taxon>
        <taxon>Haloferacaceae</taxon>
    </lineage>
</organism>
<reference evidence="2 3" key="1">
    <citation type="journal article" date="2019" name="Int. J. Syst. Evol. Microbiol.">
        <title>The Global Catalogue of Microorganisms (GCM) 10K type strain sequencing project: providing services to taxonomists for standard genome sequencing and annotation.</title>
        <authorList>
            <consortium name="The Broad Institute Genomics Platform"/>
            <consortium name="The Broad Institute Genome Sequencing Center for Infectious Disease"/>
            <person name="Wu L."/>
            <person name="Ma J."/>
        </authorList>
    </citation>
    <scope>NUCLEOTIDE SEQUENCE [LARGE SCALE GENOMIC DNA]</scope>
    <source>
        <strain evidence="2 3">YIM 94188</strain>
    </source>
</reference>
<proteinExistence type="predicted"/>
<feature type="transmembrane region" description="Helical" evidence="1">
    <location>
        <begin position="19"/>
        <end position="36"/>
    </location>
</feature>
<name>A0ABD5TX87_9EURY</name>
<evidence type="ECO:0000313" key="3">
    <source>
        <dbReference type="Proteomes" id="UP001596408"/>
    </source>
</evidence>
<evidence type="ECO:0000256" key="1">
    <source>
        <dbReference type="SAM" id="Phobius"/>
    </source>
</evidence>
<keyword evidence="3" id="KW-1185">Reference proteome</keyword>
<keyword evidence="1" id="KW-0812">Transmembrane</keyword>
<gene>
    <name evidence="2" type="ORF">ACFQEV_09340</name>
</gene>
<keyword evidence="1" id="KW-1133">Transmembrane helix</keyword>
<comment type="caution">
    <text evidence="2">The sequence shown here is derived from an EMBL/GenBank/DDBJ whole genome shotgun (WGS) entry which is preliminary data.</text>
</comment>
<dbReference type="Proteomes" id="UP001596408">
    <property type="component" value="Unassembled WGS sequence"/>
</dbReference>
<protein>
    <submittedName>
        <fullName evidence="2">Uncharacterized protein</fullName>
    </submittedName>
</protein>
<accession>A0ABD5TX87</accession>
<dbReference type="AlphaFoldDB" id="A0ABD5TX87"/>
<keyword evidence="1" id="KW-0472">Membrane</keyword>
<dbReference type="EMBL" id="JBHSXH010000011">
    <property type="protein sequence ID" value="MFC6825196.1"/>
    <property type="molecule type" value="Genomic_DNA"/>
</dbReference>